<dbReference type="AlphaFoldDB" id="A0A1X0QNL5"/>
<organism evidence="1">
    <name type="scientific">Rhizopus microsporus var. microsporus</name>
    <dbReference type="NCBI Taxonomy" id="86635"/>
    <lineage>
        <taxon>Eukaryota</taxon>
        <taxon>Fungi</taxon>
        <taxon>Fungi incertae sedis</taxon>
        <taxon>Mucoromycota</taxon>
        <taxon>Mucoromycotina</taxon>
        <taxon>Mucoromycetes</taxon>
        <taxon>Mucorales</taxon>
        <taxon>Mucorineae</taxon>
        <taxon>Rhizopodaceae</taxon>
        <taxon>Rhizopus</taxon>
    </lineage>
</organism>
<sequence>MNNLQSSTIPEQQESLLSLLQANGMMNTNNTNLATTESIHDVEFLAYLANFSELSSDNSISSTEEEKRKRNRSTRVGHCEHPKHVFYREEPFAFEQGHHLIKTIPRRGRPPKGSKPGDTKQKNGYRMVALTVRSLPKRLEAVVGQSNIKVCLTCLKKSDMDPEYLASESYIAPQQLLRRQKRK</sequence>
<proteinExistence type="predicted"/>
<gene>
    <name evidence="1" type="ORF">BCV72DRAFT_76106</name>
</gene>
<dbReference type="EMBL" id="KV922146">
    <property type="protein sequence ID" value="ORE01353.1"/>
    <property type="molecule type" value="Genomic_DNA"/>
</dbReference>
<protein>
    <submittedName>
        <fullName evidence="1">Uncharacterized protein</fullName>
    </submittedName>
</protein>
<evidence type="ECO:0000313" key="1">
    <source>
        <dbReference type="EMBL" id="ORE01353.1"/>
    </source>
</evidence>
<dbReference type="Proteomes" id="UP000242414">
    <property type="component" value="Unassembled WGS sequence"/>
</dbReference>
<name>A0A1X0QNL5_RHIZD</name>
<accession>A0A1X0QNL5</accession>
<reference evidence="1" key="1">
    <citation type="journal article" date="2016" name="Proc. Natl. Acad. Sci. U.S.A.">
        <title>Lipid metabolic changes in an early divergent fungus govern the establishment of a mutualistic symbiosis with endobacteria.</title>
        <authorList>
            <person name="Lastovetsky O.A."/>
            <person name="Gaspar M.L."/>
            <person name="Mondo S.J."/>
            <person name="LaButti K.M."/>
            <person name="Sandor L."/>
            <person name="Grigoriev I.V."/>
            <person name="Henry S.A."/>
            <person name="Pawlowska T.E."/>
        </authorList>
    </citation>
    <scope>NUCLEOTIDE SEQUENCE [LARGE SCALE GENOMIC DNA]</scope>
    <source>
        <strain evidence="1">ATCC 52814</strain>
    </source>
</reference>
<dbReference type="VEuPathDB" id="FungiDB:BCV72DRAFT_76106"/>
<dbReference type="OrthoDB" id="2289168at2759"/>